<protein>
    <submittedName>
        <fullName evidence="2">Uncharacterized protein</fullName>
    </submittedName>
</protein>
<keyword evidence="3" id="KW-1185">Reference proteome</keyword>
<proteinExistence type="predicted"/>
<organism evidence="2 3">
    <name type="scientific">Halorubrum vacuolatum</name>
    <name type="common">Natronobacterium vacuolatum</name>
    <dbReference type="NCBI Taxonomy" id="63740"/>
    <lineage>
        <taxon>Archaea</taxon>
        <taxon>Methanobacteriati</taxon>
        <taxon>Methanobacteriota</taxon>
        <taxon>Stenosarchaea group</taxon>
        <taxon>Halobacteria</taxon>
        <taxon>Halobacteriales</taxon>
        <taxon>Haloferacaceae</taxon>
        <taxon>Halorubrum</taxon>
    </lineage>
</organism>
<name>A0A238WS84_HALVU</name>
<gene>
    <name evidence="2" type="ORF">SAMN06264855_109129</name>
</gene>
<evidence type="ECO:0000313" key="2">
    <source>
        <dbReference type="EMBL" id="SNR49258.1"/>
    </source>
</evidence>
<keyword evidence="1" id="KW-0812">Transmembrane</keyword>
<evidence type="ECO:0000313" key="3">
    <source>
        <dbReference type="Proteomes" id="UP000198397"/>
    </source>
</evidence>
<dbReference type="Proteomes" id="UP000198397">
    <property type="component" value="Unassembled WGS sequence"/>
</dbReference>
<accession>A0A238WS84</accession>
<evidence type="ECO:0000256" key="1">
    <source>
        <dbReference type="SAM" id="Phobius"/>
    </source>
</evidence>
<dbReference type="InterPro" id="IPR058376">
    <property type="entry name" value="DUF8063"/>
</dbReference>
<dbReference type="Pfam" id="PF26259">
    <property type="entry name" value="DUF8063"/>
    <property type="match status" value="1"/>
</dbReference>
<dbReference type="AlphaFoldDB" id="A0A238WS84"/>
<reference evidence="2 3" key="1">
    <citation type="submission" date="2017-06" db="EMBL/GenBank/DDBJ databases">
        <authorList>
            <person name="Kim H.J."/>
            <person name="Triplett B.A."/>
        </authorList>
    </citation>
    <scope>NUCLEOTIDE SEQUENCE [LARGE SCALE GENOMIC DNA]</scope>
    <source>
        <strain evidence="2 3">DSM 8800</strain>
    </source>
</reference>
<sequence length="187" mass="19639">MNYLLTVLTTVLVALFLVGMGGGVAAETPDPENVSLIESETEADTLDNQEEIQLSNSITLTGWEFSGDRARIGIEAERAERIEVSDNVAGMGESGASRVPVTDQRVFTGSTVVVVPVDSFAGGHAVTVSAGGESLRLSTDMDTEGDDPFRHFGGESGLFSGMLLALFSSMAGAGFVLWREDSGVMKA</sequence>
<keyword evidence="1" id="KW-1133">Transmembrane helix</keyword>
<dbReference type="EMBL" id="FZNQ01000009">
    <property type="protein sequence ID" value="SNR49258.1"/>
    <property type="molecule type" value="Genomic_DNA"/>
</dbReference>
<feature type="transmembrane region" description="Helical" evidence="1">
    <location>
        <begin position="158"/>
        <end position="178"/>
    </location>
</feature>
<keyword evidence="1" id="KW-0472">Membrane</keyword>